<dbReference type="AlphaFoldDB" id="A0A506PWA1"/>
<accession>A0A506PWA1</accession>
<protein>
    <submittedName>
        <fullName evidence="1">Uncharacterized protein</fullName>
    </submittedName>
</protein>
<gene>
    <name evidence="1" type="ORF">FJW01_18550</name>
</gene>
<dbReference type="OrthoDB" id="7065204at2"/>
<comment type="caution">
    <text evidence="1">The sequence shown here is derived from an EMBL/GenBank/DDBJ whole genome shotgun (WGS) entry which is preliminary data.</text>
</comment>
<dbReference type="Proteomes" id="UP000317747">
    <property type="component" value="Unassembled WGS sequence"/>
</dbReference>
<proteinExistence type="predicted"/>
<reference evidence="1 2" key="1">
    <citation type="submission" date="2019-06" db="EMBL/GenBank/DDBJ databases">
        <title>Taxogenomics and systematics of the genus Pantoea.</title>
        <authorList>
            <person name="Tambong J.T."/>
        </authorList>
    </citation>
    <scope>NUCLEOTIDE SEQUENCE [LARGE SCALE GENOMIC DNA]</scope>
    <source>
        <strain evidence="1 2">LMG 24200</strain>
    </source>
</reference>
<evidence type="ECO:0000313" key="2">
    <source>
        <dbReference type="Proteomes" id="UP000317747"/>
    </source>
</evidence>
<organism evidence="1 2">
    <name type="scientific">Pantoea deleyi</name>
    <dbReference type="NCBI Taxonomy" id="470932"/>
    <lineage>
        <taxon>Bacteria</taxon>
        <taxon>Pseudomonadati</taxon>
        <taxon>Pseudomonadota</taxon>
        <taxon>Gammaproteobacteria</taxon>
        <taxon>Enterobacterales</taxon>
        <taxon>Erwiniaceae</taxon>
        <taxon>Pantoea</taxon>
    </lineage>
</organism>
<evidence type="ECO:0000313" key="1">
    <source>
        <dbReference type="EMBL" id="TPV38006.1"/>
    </source>
</evidence>
<keyword evidence="2" id="KW-1185">Reference proteome</keyword>
<sequence length="157" mass="17285">MEEVTTLTLSEISEATDVSQARSEVLISGHPTGIIIPGKVLEAAIKIDSRHYLLFVTDDIVYEEMLTLLLLNLSQGVVEKLTLGGAYMSGHFEELNVSSHSASFRFIGDTTWTVKVSTSPILKLPFSDPRGVNRPMGVRKFIDISADPAPAKIDRRR</sequence>
<dbReference type="RefSeq" id="WP_128084385.1">
    <property type="nucleotide sequence ID" value="NZ_CP071405.1"/>
</dbReference>
<dbReference type="EMBL" id="VHJA01000068">
    <property type="protein sequence ID" value="TPV38006.1"/>
    <property type="molecule type" value="Genomic_DNA"/>
</dbReference>
<name>A0A506PWA1_9GAMM</name>